<dbReference type="STRING" id="1449976.KALB_2841"/>
<dbReference type="OrthoDB" id="3388637at2"/>
<accession>W5WDE4</accession>
<protein>
    <submittedName>
        <fullName evidence="1">Uncharacterized protein</fullName>
    </submittedName>
</protein>
<evidence type="ECO:0000313" key="2">
    <source>
        <dbReference type="Proteomes" id="UP000019225"/>
    </source>
</evidence>
<sequence length="134" mass="14759">MRTNSRAWQDHFTERPWSQIALAFHEMAAGHPEFRHMAEIVDSVRVCGAERQLAALTSMHDLVVAARPVPEAPPIAVLVVRSPSSGHVGSGHVLIEHRSTTGHDDHLVRPSVEAVPVFWRLVAQKFGIEPVPVA</sequence>
<name>W5WDE4_9PSEU</name>
<gene>
    <name evidence="1" type="ORF">KALB_2841</name>
</gene>
<dbReference type="eggNOG" id="ENOG50348J4">
    <property type="taxonomic scope" value="Bacteria"/>
</dbReference>
<organism evidence="1 2">
    <name type="scientific">Kutzneria albida DSM 43870</name>
    <dbReference type="NCBI Taxonomy" id="1449976"/>
    <lineage>
        <taxon>Bacteria</taxon>
        <taxon>Bacillati</taxon>
        <taxon>Actinomycetota</taxon>
        <taxon>Actinomycetes</taxon>
        <taxon>Pseudonocardiales</taxon>
        <taxon>Pseudonocardiaceae</taxon>
        <taxon>Kutzneria</taxon>
    </lineage>
</organism>
<keyword evidence="2" id="KW-1185">Reference proteome</keyword>
<dbReference type="AlphaFoldDB" id="W5WDE4"/>
<dbReference type="Proteomes" id="UP000019225">
    <property type="component" value="Chromosome"/>
</dbReference>
<reference evidence="1 2" key="1">
    <citation type="journal article" date="2014" name="BMC Genomics">
        <title>Complete genome sequence of producer of the glycopeptide antibiotic Aculeximycin Kutzneria albida DSM 43870T, a representative of minor genus of Pseudonocardiaceae.</title>
        <authorList>
            <person name="Rebets Y."/>
            <person name="Tokovenko B."/>
            <person name="Lushchyk I."/>
            <person name="Ruckert C."/>
            <person name="Zaburannyi N."/>
            <person name="Bechthold A."/>
            <person name="Kalinowski J."/>
            <person name="Luzhetskyy A."/>
        </authorList>
    </citation>
    <scope>NUCLEOTIDE SEQUENCE [LARGE SCALE GENOMIC DNA]</scope>
    <source>
        <strain evidence="1">DSM 43870</strain>
    </source>
</reference>
<dbReference type="EMBL" id="CP007155">
    <property type="protein sequence ID" value="AHH96209.1"/>
    <property type="molecule type" value="Genomic_DNA"/>
</dbReference>
<proteinExistence type="predicted"/>
<dbReference type="RefSeq" id="WP_025356354.1">
    <property type="nucleotide sequence ID" value="NZ_CP007155.1"/>
</dbReference>
<dbReference type="KEGG" id="kal:KALB_2841"/>
<dbReference type="HOGENOM" id="CLU_1933608_0_0_11"/>
<evidence type="ECO:0000313" key="1">
    <source>
        <dbReference type="EMBL" id="AHH96209.1"/>
    </source>
</evidence>